<reference evidence="2" key="1">
    <citation type="journal article" date="2019" name="Environ. Microbiol.">
        <title>Fungal ecological strategies reflected in gene transcription - a case study of two litter decomposers.</title>
        <authorList>
            <person name="Barbi F."/>
            <person name="Kohler A."/>
            <person name="Barry K."/>
            <person name="Baskaran P."/>
            <person name="Daum C."/>
            <person name="Fauchery L."/>
            <person name="Ihrmark K."/>
            <person name="Kuo A."/>
            <person name="LaButti K."/>
            <person name="Lipzen A."/>
            <person name="Morin E."/>
            <person name="Grigoriev I.V."/>
            <person name="Henrissat B."/>
            <person name="Lindahl B."/>
            <person name="Martin F."/>
        </authorList>
    </citation>
    <scope>NUCLEOTIDE SEQUENCE</scope>
    <source>
        <strain evidence="2">JB14</strain>
    </source>
</reference>
<keyword evidence="1" id="KW-0472">Membrane</keyword>
<organism evidence="2 3">
    <name type="scientific">Gymnopus androsaceus JB14</name>
    <dbReference type="NCBI Taxonomy" id="1447944"/>
    <lineage>
        <taxon>Eukaryota</taxon>
        <taxon>Fungi</taxon>
        <taxon>Dikarya</taxon>
        <taxon>Basidiomycota</taxon>
        <taxon>Agaricomycotina</taxon>
        <taxon>Agaricomycetes</taxon>
        <taxon>Agaricomycetidae</taxon>
        <taxon>Agaricales</taxon>
        <taxon>Marasmiineae</taxon>
        <taxon>Omphalotaceae</taxon>
        <taxon>Gymnopus</taxon>
    </lineage>
</organism>
<proteinExistence type="predicted"/>
<dbReference type="OrthoDB" id="2535105at2759"/>
<evidence type="ECO:0000256" key="1">
    <source>
        <dbReference type="SAM" id="Phobius"/>
    </source>
</evidence>
<keyword evidence="1" id="KW-0812">Transmembrane</keyword>
<dbReference type="AlphaFoldDB" id="A0A6A4HYE0"/>
<dbReference type="EMBL" id="ML769427">
    <property type="protein sequence ID" value="KAE9403236.1"/>
    <property type="molecule type" value="Genomic_DNA"/>
</dbReference>
<evidence type="ECO:0000313" key="3">
    <source>
        <dbReference type="Proteomes" id="UP000799118"/>
    </source>
</evidence>
<name>A0A6A4HYE0_9AGAR</name>
<evidence type="ECO:0000313" key="2">
    <source>
        <dbReference type="EMBL" id="KAE9403236.1"/>
    </source>
</evidence>
<keyword evidence="1" id="KW-1133">Transmembrane helix</keyword>
<gene>
    <name evidence="2" type="ORF">BT96DRAFT_990484</name>
</gene>
<sequence length="147" mass="16374">MSFNSTVGATVVGILIAGVLFGLFAAQVYIFRKTISEESSWIRFGLVDGMCLGMQKRSSSQPPLPFLPLFLSRGNNPQGYFTYRIYRFGGRPYIIPTFSCLFTICQFSFDIVVAVKAAEKSIGNYLQQTEGLILTPLVLRGMKFNDC</sequence>
<keyword evidence="3" id="KW-1185">Reference proteome</keyword>
<dbReference type="Proteomes" id="UP000799118">
    <property type="component" value="Unassembled WGS sequence"/>
</dbReference>
<accession>A0A6A4HYE0</accession>
<feature type="transmembrane region" description="Helical" evidence="1">
    <location>
        <begin position="6"/>
        <end position="31"/>
    </location>
</feature>
<protein>
    <submittedName>
        <fullName evidence="2">Uncharacterized protein</fullName>
    </submittedName>
</protein>